<proteinExistence type="predicted"/>
<dbReference type="RefSeq" id="WP_123661998.1">
    <property type="nucleotide sequence ID" value="NZ_RJKE01000001.1"/>
</dbReference>
<gene>
    <name evidence="2" type="ORF">EDD29_0538</name>
</gene>
<dbReference type="AlphaFoldDB" id="A0A3N1CNZ5"/>
<comment type="caution">
    <text evidence="2">The sequence shown here is derived from an EMBL/GenBank/DDBJ whole genome shotgun (WGS) entry which is preliminary data.</text>
</comment>
<evidence type="ECO:0000313" key="3">
    <source>
        <dbReference type="Proteomes" id="UP000272400"/>
    </source>
</evidence>
<sequence length="341" mass="37019">MYEGDRAGEADPVAAFVARLNRALLSADISNTSELARLAARLLAKGEISTSLARSTVDDHLKGNRAGLPDWKLVRAIVRVCRATATPEGLAEIGTERQWGDWYAAAQQDLQRARRAPRPGSPPRPVHDVLPAPVTESGPLDGDALDDAFAIYAGGDGEHDDRLLAAWPQGASTWPPDDQLQPPPGPSLAEYIVMSPARFEREVAELYGDEDLRYGLVPLPTADFDQIAADWMTAQYGRTGGRLYRQAVATSPERPRSAYLIAVLLGCDGFTRHSTAWLSIAARAGYQRAIELATYPDLTLGCSITAHLIGNEYERRPQTARISHVFFQASSRAASTAQKTS</sequence>
<keyword evidence="3" id="KW-1185">Reference proteome</keyword>
<feature type="region of interest" description="Disordered" evidence="1">
    <location>
        <begin position="112"/>
        <end position="139"/>
    </location>
</feature>
<accession>A0A3N1CNZ5</accession>
<dbReference type="Proteomes" id="UP000272400">
    <property type="component" value="Unassembled WGS sequence"/>
</dbReference>
<protein>
    <submittedName>
        <fullName evidence="2">Uncharacterized protein</fullName>
    </submittedName>
</protein>
<organism evidence="2 3">
    <name type="scientific">Actinocorallia herbida</name>
    <dbReference type="NCBI Taxonomy" id="58109"/>
    <lineage>
        <taxon>Bacteria</taxon>
        <taxon>Bacillati</taxon>
        <taxon>Actinomycetota</taxon>
        <taxon>Actinomycetes</taxon>
        <taxon>Streptosporangiales</taxon>
        <taxon>Thermomonosporaceae</taxon>
        <taxon>Actinocorallia</taxon>
    </lineage>
</organism>
<evidence type="ECO:0000256" key="1">
    <source>
        <dbReference type="SAM" id="MobiDB-lite"/>
    </source>
</evidence>
<evidence type="ECO:0000313" key="2">
    <source>
        <dbReference type="EMBL" id="ROO83049.1"/>
    </source>
</evidence>
<reference evidence="2 3" key="1">
    <citation type="submission" date="2018-11" db="EMBL/GenBank/DDBJ databases">
        <title>Sequencing the genomes of 1000 actinobacteria strains.</title>
        <authorList>
            <person name="Klenk H.-P."/>
        </authorList>
    </citation>
    <scope>NUCLEOTIDE SEQUENCE [LARGE SCALE GENOMIC DNA]</scope>
    <source>
        <strain evidence="2 3">DSM 44254</strain>
    </source>
</reference>
<name>A0A3N1CNZ5_9ACTN</name>
<dbReference type="EMBL" id="RJKE01000001">
    <property type="protein sequence ID" value="ROO83049.1"/>
    <property type="molecule type" value="Genomic_DNA"/>
</dbReference>
<dbReference type="OrthoDB" id="3519615at2"/>